<name>A0A1N7HZI7_9FLAO</name>
<dbReference type="InterPro" id="IPR028994">
    <property type="entry name" value="Integrin_alpha_N"/>
</dbReference>
<reference evidence="3" key="1">
    <citation type="submission" date="2017-01" db="EMBL/GenBank/DDBJ databases">
        <authorList>
            <person name="Varghese N."/>
            <person name="Submissions S."/>
        </authorList>
    </citation>
    <scope>NUCLEOTIDE SEQUENCE [LARGE SCALE GENOMIC DNA]</scope>
    <source>
        <strain evidence="3">DSM 17126</strain>
    </source>
</reference>
<dbReference type="Proteomes" id="UP000186373">
    <property type="component" value="Unassembled WGS sequence"/>
</dbReference>
<evidence type="ECO:0000313" key="3">
    <source>
        <dbReference type="Proteomes" id="UP000186373"/>
    </source>
</evidence>
<organism evidence="2 3">
    <name type="scientific">Chryseobacterium shigense</name>
    <dbReference type="NCBI Taxonomy" id="297244"/>
    <lineage>
        <taxon>Bacteria</taxon>
        <taxon>Pseudomonadati</taxon>
        <taxon>Bacteroidota</taxon>
        <taxon>Flavobacteriia</taxon>
        <taxon>Flavobacteriales</taxon>
        <taxon>Weeksellaceae</taxon>
        <taxon>Chryseobacterium group</taxon>
        <taxon>Chryseobacterium</taxon>
    </lineage>
</organism>
<accession>A0A1N7HZI7</accession>
<dbReference type="SUPFAM" id="SSF69318">
    <property type="entry name" value="Integrin alpha N-terminal domain"/>
    <property type="match status" value="1"/>
</dbReference>
<dbReference type="RefSeq" id="WP_123912022.1">
    <property type="nucleotide sequence ID" value="NZ_FTNY01000001.1"/>
</dbReference>
<dbReference type="OrthoDB" id="1372231at2"/>
<gene>
    <name evidence="2" type="ORF">SAMN05421639_101772</name>
</gene>
<protein>
    <recommendedName>
        <fullName evidence="4">VCBS repeat-containing protein</fullName>
    </recommendedName>
</protein>
<proteinExistence type="predicted"/>
<feature type="region of interest" description="Disordered" evidence="1">
    <location>
        <begin position="23"/>
        <end position="51"/>
    </location>
</feature>
<dbReference type="EMBL" id="FTNY01000001">
    <property type="protein sequence ID" value="SIS30243.1"/>
    <property type="molecule type" value="Genomic_DNA"/>
</dbReference>
<evidence type="ECO:0008006" key="4">
    <source>
        <dbReference type="Google" id="ProtNLM"/>
    </source>
</evidence>
<dbReference type="PROSITE" id="PS51257">
    <property type="entry name" value="PROKAR_LIPOPROTEIN"/>
    <property type="match status" value="1"/>
</dbReference>
<evidence type="ECO:0000256" key="1">
    <source>
        <dbReference type="SAM" id="MobiDB-lite"/>
    </source>
</evidence>
<evidence type="ECO:0000313" key="2">
    <source>
        <dbReference type="EMBL" id="SIS30243.1"/>
    </source>
</evidence>
<keyword evidence="3" id="KW-1185">Reference proteome</keyword>
<sequence length="268" mass="30830">MKTTILTFLSLIVIISCKDKTQETKNKGVQHTKEVQSDKKTHDPKPDPVEEKSEALEILLPREYRDFGKENDMNGLTNKWLDLYEKNGKYYVGKADYTITRGYSECSGDSTRIINSKNKSLVLIGNSRLAQGEIKTVKIGKNKIWPKEKLKFHFGNEEYTLRAEGKVLSSEKVHTDNREELYQNVKDYKLYLSANNSPETLFLEEESFNDTFVELLFIGDIDKDGKPDFIFGANRDYEEERVILYLSSQAKKGKLIKKAAEIAIQFDC</sequence>
<dbReference type="AlphaFoldDB" id="A0A1N7HZI7"/>